<name>B1F901_9BURK</name>
<dbReference type="Pfam" id="PF14534">
    <property type="entry name" value="DUF4440"/>
    <property type="match status" value="1"/>
</dbReference>
<dbReference type="EMBL" id="ABLC01000005">
    <property type="protein sequence ID" value="EDT05923.1"/>
    <property type="molecule type" value="Genomic_DNA"/>
</dbReference>
<accession>B1F901</accession>
<dbReference type="PROSITE" id="PS51257">
    <property type="entry name" value="PROKAR_LIPOPROTEIN"/>
    <property type="match status" value="1"/>
</dbReference>
<feature type="domain" description="DUF4440" evidence="2">
    <location>
        <begin position="56"/>
        <end position="159"/>
    </location>
</feature>
<dbReference type="PATRIC" id="fig|396596.7.peg.7447"/>
<reference evidence="3 4" key="1">
    <citation type="submission" date="2008-03" db="EMBL/GenBank/DDBJ databases">
        <title>Sequencing of the draft genome and assembly of Burkholderia ambifaria IOP40-10.</title>
        <authorList>
            <consortium name="US DOE Joint Genome Institute (JGI-PGF)"/>
            <person name="Copeland A."/>
            <person name="Lucas S."/>
            <person name="Lapidus A."/>
            <person name="Glavina del Rio T."/>
            <person name="Dalin E."/>
            <person name="Tice H."/>
            <person name="Bruce D."/>
            <person name="Goodwin L."/>
            <person name="Pitluck S."/>
            <person name="Larimer F."/>
            <person name="Land M.L."/>
            <person name="Hauser L."/>
            <person name="Tiedje J."/>
            <person name="Richardson P."/>
        </authorList>
    </citation>
    <scope>NUCLEOTIDE SEQUENCE [LARGE SCALE GENOMIC DNA]</scope>
    <source>
        <strain evidence="3 4">IOP40-10</strain>
    </source>
</reference>
<dbReference type="Proteomes" id="UP000005463">
    <property type="component" value="Unassembled WGS sequence"/>
</dbReference>
<evidence type="ECO:0000256" key="1">
    <source>
        <dbReference type="SAM" id="SignalP"/>
    </source>
</evidence>
<sequence>MKTSRALSGCAALVLMLSLGCVAVAHADGETLLLSYSSDVAVRAVQQQVYETVHMYESALNKGDTKAIVDLFADDSVAEWNEKRTYTTRQQKVDGYDALFKIAKFWTVFAYDAINVYGDTAVVRTHHHKGAAVIENGKSVTDLNREVFVLRKLNGRWKIVLYTFNTDPVQGEG</sequence>
<dbReference type="InterPro" id="IPR032710">
    <property type="entry name" value="NTF2-like_dom_sf"/>
</dbReference>
<organism evidence="3 4">
    <name type="scientific">Burkholderia ambifaria IOP40-10</name>
    <dbReference type="NCBI Taxonomy" id="396596"/>
    <lineage>
        <taxon>Bacteria</taxon>
        <taxon>Pseudomonadati</taxon>
        <taxon>Pseudomonadota</taxon>
        <taxon>Betaproteobacteria</taxon>
        <taxon>Burkholderiales</taxon>
        <taxon>Burkholderiaceae</taxon>
        <taxon>Burkholderia</taxon>
        <taxon>Burkholderia cepacia complex</taxon>
    </lineage>
</organism>
<dbReference type="SUPFAM" id="SSF54427">
    <property type="entry name" value="NTF2-like"/>
    <property type="match status" value="1"/>
</dbReference>
<gene>
    <name evidence="3" type="ORF">BamIOP4010DRAFT_0510</name>
</gene>
<dbReference type="RefSeq" id="WP_006749727.1">
    <property type="nucleotide sequence ID" value="NZ_ABLC01000005.1"/>
</dbReference>
<comment type="caution">
    <text evidence="3">The sequence shown here is derived from an EMBL/GenBank/DDBJ whole genome shotgun (WGS) entry which is preliminary data.</text>
</comment>
<evidence type="ECO:0000313" key="3">
    <source>
        <dbReference type="EMBL" id="EDT05923.1"/>
    </source>
</evidence>
<dbReference type="InterPro" id="IPR027843">
    <property type="entry name" value="DUF4440"/>
</dbReference>
<evidence type="ECO:0000259" key="2">
    <source>
        <dbReference type="Pfam" id="PF14534"/>
    </source>
</evidence>
<keyword evidence="1" id="KW-0732">Signal</keyword>
<dbReference type="AlphaFoldDB" id="B1F901"/>
<evidence type="ECO:0000313" key="4">
    <source>
        <dbReference type="Proteomes" id="UP000005463"/>
    </source>
</evidence>
<protein>
    <recommendedName>
        <fullName evidence="2">DUF4440 domain-containing protein</fullName>
    </recommendedName>
</protein>
<dbReference type="Gene3D" id="3.10.450.50">
    <property type="match status" value="1"/>
</dbReference>
<proteinExistence type="predicted"/>
<feature type="signal peptide" evidence="1">
    <location>
        <begin position="1"/>
        <end position="27"/>
    </location>
</feature>
<feature type="chain" id="PRO_5002763319" description="DUF4440 domain-containing protein" evidence="1">
    <location>
        <begin position="28"/>
        <end position="173"/>
    </location>
</feature>